<reference evidence="2 3" key="1">
    <citation type="journal article" date="2016" name="Nat. Commun.">
        <title>Thousands of microbial genomes shed light on interconnected biogeochemical processes in an aquifer system.</title>
        <authorList>
            <person name="Anantharaman K."/>
            <person name="Brown C.T."/>
            <person name="Hug L.A."/>
            <person name="Sharon I."/>
            <person name="Castelle C.J."/>
            <person name="Probst A.J."/>
            <person name="Thomas B.C."/>
            <person name="Singh A."/>
            <person name="Wilkins M.J."/>
            <person name="Karaoz U."/>
            <person name="Brodie E.L."/>
            <person name="Williams K.H."/>
            <person name="Hubbard S.S."/>
            <person name="Banfield J.F."/>
        </authorList>
    </citation>
    <scope>NUCLEOTIDE SEQUENCE [LARGE SCALE GENOMIC DNA]</scope>
</reference>
<evidence type="ECO:0000313" key="2">
    <source>
        <dbReference type="EMBL" id="OHA34066.1"/>
    </source>
</evidence>
<protein>
    <submittedName>
        <fullName evidence="2">Uncharacterized protein</fullName>
    </submittedName>
</protein>
<evidence type="ECO:0000313" key="3">
    <source>
        <dbReference type="Proteomes" id="UP000176221"/>
    </source>
</evidence>
<comment type="caution">
    <text evidence="2">The sequence shown here is derived from an EMBL/GenBank/DDBJ whole genome shotgun (WGS) entry which is preliminary data.</text>
</comment>
<gene>
    <name evidence="2" type="ORF">A2928_02650</name>
</gene>
<name>A0A1G2NDC7_9BACT</name>
<organism evidence="2 3">
    <name type="scientific">Candidatus Taylorbacteria bacterium RIFCSPLOWO2_01_FULL_45_15b</name>
    <dbReference type="NCBI Taxonomy" id="1802319"/>
    <lineage>
        <taxon>Bacteria</taxon>
        <taxon>Candidatus Tayloriibacteriota</taxon>
    </lineage>
</organism>
<dbReference type="Proteomes" id="UP000176221">
    <property type="component" value="Unassembled WGS sequence"/>
</dbReference>
<sequence length="82" mass="8688">MQSPLQRVATGKPRANRKKGGASSDRSLQLDSLKPELLVIAGQHTAVNTFSSLVLTARQLKGVGSTRSPRLSFCLNKNLGGA</sequence>
<proteinExistence type="predicted"/>
<dbReference type="AlphaFoldDB" id="A0A1G2NDC7"/>
<evidence type="ECO:0000256" key="1">
    <source>
        <dbReference type="SAM" id="MobiDB-lite"/>
    </source>
</evidence>
<feature type="region of interest" description="Disordered" evidence="1">
    <location>
        <begin position="1"/>
        <end position="28"/>
    </location>
</feature>
<dbReference type="EMBL" id="MHRX01000018">
    <property type="protein sequence ID" value="OHA34066.1"/>
    <property type="molecule type" value="Genomic_DNA"/>
</dbReference>
<accession>A0A1G2NDC7</accession>